<dbReference type="InterPro" id="IPR014198">
    <property type="entry name" value="Spore_III_AB"/>
</dbReference>
<name>A0A1I4KVJ6_9BACI</name>
<dbReference type="EMBL" id="FOTR01000004">
    <property type="protein sequence ID" value="SFL82790.1"/>
    <property type="molecule type" value="Genomic_DNA"/>
</dbReference>
<dbReference type="RefSeq" id="WP_091483348.1">
    <property type="nucleotide sequence ID" value="NZ_FOTR01000004.1"/>
</dbReference>
<dbReference type="OrthoDB" id="1957909at2"/>
<evidence type="ECO:0000313" key="1">
    <source>
        <dbReference type="EMBL" id="SFL82790.1"/>
    </source>
</evidence>
<gene>
    <name evidence="1" type="ORF">SAMN04487943_104189</name>
</gene>
<protein>
    <submittedName>
        <fullName evidence="1">Stage III sporulation protein AB</fullName>
    </submittedName>
</protein>
<dbReference type="NCBIfam" id="TIGR02833">
    <property type="entry name" value="spore_III_AB"/>
    <property type="match status" value="1"/>
</dbReference>
<sequence>MIKFLACVFIIGSLTWIGHEYAKNLANRPRFIRLFKNALQILEAEIVYSQATIKESLTSVSEQIPNPISTLFKNIAGDIQQDKEQLYPIWEKHVDKFYNKHPLQLEDKEILQQFGRTLGQHDIIQQQKYIRLTINHLERKLTEAEERNHRYGKMSRSVGFLVGTFIVLLLL</sequence>
<dbReference type="Pfam" id="PF09548">
    <property type="entry name" value="Spore_III_AB"/>
    <property type="match status" value="1"/>
</dbReference>
<reference evidence="2" key="1">
    <citation type="submission" date="2016-10" db="EMBL/GenBank/DDBJ databases">
        <authorList>
            <person name="Varghese N."/>
            <person name="Submissions S."/>
        </authorList>
    </citation>
    <scope>NUCLEOTIDE SEQUENCE [LARGE SCALE GENOMIC DNA]</scope>
    <source>
        <strain evidence="2">CGMCC 1.4250</strain>
    </source>
</reference>
<evidence type="ECO:0000313" key="2">
    <source>
        <dbReference type="Proteomes" id="UP000198565"/>
    </source>
</evidence>
<dbReference type="STRING" id="334253.SAMN04487943_104189"/>
<keyword evidence="2" id="KW-1185">Reference proteome</keyword>
<organism evidence="1 2">
    <name type="scientific">Gracilibacillus orientalis</name>
    <dbReference type="NCBI Taxonomy" id="334253"/>
    <lineage>
        <taxon>Bacteria</taxon>
        <taxon>Bacillati</taxon>
        <taxon>Bacillota</taxon>
        <taxon>Bacilli</taxon>
        <taxon>Bacillales</taxon>
        <taxon>Bacillaceae</taxon>
        <taxon>Gracilibacillus</taxon>
    </lineage>
</organism>
<proteinExistence type="predicted"/>
<accession>A0A1I4KVJ6</accession>
<dbReference type="AlphaFoldDB" id="A0A1I4KVJ6"/>
<dbReference type="Proteomes" id="UP000198565">
    <property type="component" value="Unassembled WGS sequence"/>
</dbReference>
<dbReference type="PIRSF" id="PIRSF021435">
    <property type="entry name" value="SpoIIIAB"/>
    <property type="match status" value="1"/>
</dbReference>